<dbReference type="Proteomes" id="UP000034852">
    <property type="component" value="Unassembled WGS sequence"/>
</dbReference>
<dbReference type="EMBL" id="LBTH01000061">
    <property type="protein sequence ID" value="KKQ34372.1"/>
    <property type="molecule type" value="Genomic_DNA"/>
</dbReference>
<reference evidence="1" key="1">
    <citation type="journal article" date="2015" name="Nature">
        <title>rRNA introns, odd ribosomes, and small enigmatic genomes across a large radiation of phyla.</title>
        <authorList>
            <person name="Brown C.T."/>
            <person name="Hug L.A."/>
            <person name="Thomas B.C."/>
            <person name="Sharon I."/>
            <person name="Castelle C.J."/>
            <person name="Singh A."/>
            <person name="Wilkins M.J."/>
            <person name="Williams K.H."/>
            <person name="Banfield J.F."/>
        </authorList>
    </citation>
    <scope>NUCLEOTIDE SEQUENCE [LARGE SCALE GENOMIC DNA]</scope>
</reference>
<gene>
    <name evidence="1" type="ORF">US52_C0061G0001</name>
</gene>
<evidence type="ECO:0000313" key="1">
    <source>
        <dbReference type="EMBL" id="KKQ34372.1"/>
    </source>
</evidence>
<organism evidence="1 2">
    <name type="scientific">candidate division WS6 bacterium GW2011_GWA2_37_6</name>
    <dbReference type="NCBI Taxonomy" id="1619087"/>
    <lineage>
        <taxon>Bacteria</taxon>
        <taxon>Candidatus Dojkabacteria</taxon>
    </lineage>
</organism>
<proteinExistence type="predicted"/>
<protein>
    <submittedName>
        <fullName evidence="1">Uncharacterized protein</fullName>
    </submittedName>
</protein>
<feature type="non-terminal residue" evidence="1">
    <location>
        <position position="159"/>
    </location>
</feature>
<name>A0A0G0GWD7_9BACT</name>
<accession>A0A0G0GWD7</accession>
<evidence type="ECO:0000313" key="2">
    <source>
        <dbReference type="Proteomes" id="UP000034852"/>
    </source>
</evidence>
<comment type="caution">
    <text evidence="1">The sequence shown here is derived from an EMBL/GenBank/DDBJ whole genome shotgun (WGS) entry which is preliminary data.</text>
</comment>
<dbReference type="AlphaFoldDB" id="A0A0G0GWD7"/>
<sequence length="159" mass="17939">MKNFFLLGSIIFAVLFFTFGVKAEGEIRMAECNFKWIEEDEFPKITDDCEEEVCNGKPVYFKSEDSCQLYVGDIMNYLRSLGPNAFPQYACVSDIGNYACKAADFIGDNPDDEPPIIQSSYECSENEPLETILNNSIVIENNNNKCAHRSNCDEGDSSY</sequence>